<dbReference type="InterPro" id="IPR011701">
    <property type="entry name" value="MFS"/>
</dbReference>
<dbReference type="SUPFAM" id="SSF103473">
    <property type="entry name" value="MFS general substrate transporter"/>
    <property type="match status" value="1"/>
</dbReference>
<evidence type="ECO:0000313" key="13">
    <source>
        <dbReference type="EMBL" id="SQH25880.1"/>
    </source>
</evidence>
<feature type="transmembrane region" description="Helical" evidence="11">
    <location>
        <begin position="166"/>
        <end position="190"/>
    </location>
</feature>
<dbReference type="Pfam" id="PF07690">
    <property type="entry name" value="MFS_1"/>
    <property type="match status" value="1"/>
</dbReference>
<organism evidence="13 14">
    <name type="scientific">Kingella kingae</name>
    <dbReference type="NCBI Taxonomy" id="504"/>
    <lineage>
        <taxon>Bacteria</taxon>
        <taxon>Pseudomonadati</taxon>
        <taxon>Pseudomonadota</taxon>
        <taxon>Betaproteobacteria</taxon>
        <taxon>Neisseriales</taxon>
        <taxon>Neisseriaceae</taxon>
        <taxon>Kingella</taxon>
    </lineage>
</organism>
<keyword evidence="10 11" id="KW-0472">Membrane</keyword>
<keyword evidence="9 11" id="KW-1133">Transmembrane helix</keyword>
<feature type="transmembrane region" description="Helical" evidence="11">
    <location>
        <begin position="99"/>
        <end position="120"/>
    </location>
</feature>
<dbReference type="GO" id="GO:0005354">
    <property type="term" value="F:galactose transmembrane transporter activity"/>
    <property type="evidence" value="ECO:0007669"/>
    <property type="project" value="InterPro"/>
</dbReference>
<evidence type="ECO:0000259" key="12">
    <source>
        <dbReference type="PROSITE" id="PS50850"/>
    </source>
</evidence>
<keyword evidence="5" id="KW-1003">Cell membrane</keyword>
<dbReference type="InterPro" id="IPR005964">
    <property type="entry name" value="Glc/Gal_transptr_bac"/>
</dbReference>
<dbReference type="PROSITE" id="PS50850">
    <property type="entry name" value="MFS"/>
    <property type="match status" value="1"/>
</dbReference>
<dbReference type="InterPro" id="IPR020846">
    <property type="entry name" value="MFS_dom"/>
</dbReference>
<name>A0AAX2J832_KINKI</name>
<proteinExistence type="inferred from homology"/>
<dbReference type="GO" id="GO:0055056">
    <property type="term" value="F:D-glucose transmembrane transporter activity"/>
    <property type="evidence" value="ECO:0007669"/>
    <property type="project" value="InterPro"/>
</dbReference>
<feature type="transmembrane region" description="Helical" evidence="11">
    <location>
        <begin position="126"/>
        <end position="145"/>
    </location>
</feature>
<keyword evidence="6" id="KW-0997">Cell inner membrane</keyword>
<feature type="transmembrane region" description="Helical" evidence="11">
    <location>
        <begin position="37"/>
        <end position="60"/>
    </location>
</feature>
<keyword evidence="7" id="KW-0762">Sugar transport</keyword>
<feature type="transmembrane region" description="Helical" evidence="11">
    <location>
        <begin position="343"/>
        <end position="363"/>
    </location>
</feature>
<feature type="domain" description="Major facilitator superfamily (MFS) profile" evidence="12">
    <location>
        <begin position="38"/>
        <end position="427"/>
    </location>
</feature>
<evidence type="ECO:0000256" key="7">
    <source>
        <dbReference type="ARBA" id="ARBA00022597"/>
    </source>
</evidence>
<dbReference type="GO" id="GO:0005886">
    <property type="term" value="C:plasma membrane"/>
    <property type="evidence" value="ECO:0007669"/>
    <property type="project" value="UniProtKB-SubCell"/>
</dbReference>
<evidence type="ECO:0000256" key="1">
    <source>
        <dbReference type="ARBA" id="ARBA00003321"/>
    </source>
</evidence>
<feature type="transmembrane region" description="Helical" evidence="11">
    <location>
        <begin position="66"/>
        <end position="87"/>
    </location>
</feature>
<dbReference type="EMBL" id="LS483426">
    <property type="protein sequence ID" value="SQH25880.1"/>
    <property type="molecule type" value="Genomic_DNA"/>
</dbReference>
<evidence type="ECO:0000256" key="5">
    <source>
        <dbReference type="ARBA" id="ARBA00022475"/>
    </source>
</evidence>
<evidence type="ECO:0000256" key="3">
    <source>
        <dbReference type="ARBA" id="ARBA00009120"/>
    </source>
</evidence>
<dbReference type="InterPro" id="IPR050375">
    <property type="entry name" value="MFS_TsgA-like"/>
</dbReference>
<comment type="subcellular location">
    <subcellularLocation>
        <location evidence="2">Cell inner membrane</location>
        <topology evidence="2">Multi-pass membrane protein</topology>
    </subcellularLocation>
</comment>
<dbReference type="AlphaFoldDB" id="A0AAX2J832"/>
<evidence type="ECO:0000256" key="8">
    <source>
        <dbReference type="ARBA" id="ARBA00022692"/>
    </source>
</evidence>
<feature type="transmembrane region" description="Helical" evidence="11">
    <location>
        <begin position="375"/>
        <end position="396"/>
    </location>
</feature>
<keyword evidence="8 11" id="KW-0812">Transmembrane</keyword>
<comment type="similarity">
    <text evidence="3">Belongs to the major facilitator superfamily. FHS transporter (TC 2.A.1.7) family.</text>
</comment>
<dbReference type="InterPro" id="IPR036259">
    <property type="entry name" value="MFS_trans_sf"/>
</dbReference>
<dbReference type="PANTHER" id="PTHR43702:SF3">
    <property type="entry name" value="PROTEIN TSGA"/>
    <property type="match status" value="1"/>
</dbReference>
<reference evidence="13 14" key="1">
    <citation type="submission" date="2018-06" db="EMBL/GenBank/DDBJ databases">
        <authorList>
            <consortium name="Pathogen Informatics"/>
            <person name="Doyle S."/>
        </authorList>
    </citation>
    <scope>NUCLEOTIDE SEQUENCE [LARGE SCALE GENOMIC DNA]</scope>
    <source>
        <strain evidence="13 14">NCTC10529</strain>
    </source>
</reference>
<dbReference type="Proteomes" id="UP000248598">
    <property type="component" value="Chromosome 1"/>
</dbReference>
<dbReference type="GO" id="GO:1904659">
    <property type="term" value="P:D-glucose transmembrane transport"/>
    <property type="evidence" value="ECO:0007669"/>
    <property type="project" value="InterPro"/>
</dbReference>
<dbReference type="NCBIfam" id="TIGR01272">
    <property type="entry name" value="gluP"/>
    <property type="match status" value="1"/>
</dbReference>
<dbReference type="PANTHER" id="PTHR43702">
    <property type="entry name" value="L-FUCOSE-PROTON SYMPORTER"/>
    <property type="match status" value="1"/>
</dbReference>
<evidence type="ECO:0000256" key="9">
    <source>
        <dbReference type="ARBA" id="ARBA00022989"/>
    </source>
</evidence>
<dbReference type="CDD" id="cd17394">
    <property type="entry name" value="MFS_FucP_like"/>
    <property type="match status" value="1"/>
</dbReference>
<keyword evidence="4" id="KW-0813">Transport</keyword>
<feature type="transmembrane region" description="Helical" evidence="11">
    <location>
        <begin position="289"/>
        <end position="307"/>
    </location>
</feature>
<evidence type="ECO:0000313" key="14">
    <source>
        <dbReference type="Proteomes" id="UP000248598"/>
    </source>
</evidence>
<feature type="transmembrane region" description="Helical" evidence="11">
    <location>
        <begin position="205"/>
        <end position="224"/>
    </location>
</feature>
<feature type="transmembrane region" description="Helical" evidence="11">
    <location>
        <begin position="254"/>
        <end position="277"/>
    </location>
</feature>
<evidence type="ECO:0000256" key="10">
    <source>
        <dbReference type="ARBA" id="ARBA00023136"/>
    </source>
</evidence>
<sequence>MRIFANRSHYGYDAHGLYNENLKGYIVSSQAPKNNTVALGVLTSLFFMMGFITCMNDILIPHLKGIFNLNYTQAMLIQFCFFTAYALMSIPAGKLVEKIGYKGGVIGGFLIAALGCILFYPAAGSASYPIFLGALFILATGIVLLQVAGNPYVTLLAKPGKESATLTLIQAFNSLATAIAPPIGAALIFVDATASIEERISSVQIPYLGLAGFMILLAVAVALIKLPDARQIAQEETEHNHDGKTSVWQYKHMILGAVGIFCYVGGEVAIGSMMINVLEHVANLDHAKAAGYLSLYWGGAMVGRFAGTFLMSKFQPHKCLAFNASVVVALILLAIVAGGHVAMWSLLAIGLFNSIMFPTIFSLGTKGLGKFTGEASGIICTAIVGGALIPVVQGAFADMPSIGLLPAFFVSALCYCYIVFFALKGHKVDEQQA</sequence>
<evidence type="ECO:0000256" key="6">
    <source>
        <dbReference type="ARBA" id="ARBA00022519"/>
    </source>
</evidence>
<accession>A0AAX2J832</accession>
<comment type="function">
    <text evidence="1">Intake of glucose and galactose.</text>
</comment>
<gene>
    <name evidence="13" type="primary">fucP</name>
    <name evidence="13" type="ORF">NCTC10529_02095</name>
</gene>
<dbReference type="Gene3D" id="1.20.1250.20">
    <property type="entry name" value="MFS general substrate transporter like domains"/>
    <property type="match status" value="2"/>
</dbReference>
<feature type="transmembrane region" description="Helical" evidence="11">
    <location>
        <begin position="402"/>
        <end position="423"/>
    </location>
</feature>
<protein>
    <submittedName>
        <fullName evidence="13">L-fucose permease</fullName>
    </submittedName>
</protein>
<evidence type="ECO:0000256" key="4">
    <source>
        <dbReference type="ARBA" id="ARBA00022448"/>
    </source>
</evidence>
<evidence type="ECO:0000256" key="2">
    <source>
        <dbReference type="ARBA" id="ARBA00004429"/>
    </source>
</evidence>
<feature type="transmembrane region" description="Helical" evidence="11">
    <location>
        <begin position="319"/>
        <end position="337"/>
    </location>
</feature>
<evidence type="ECO:0000256" key="11">
    <source>
        <dbReference type="SAM" id="Phobius"/>
    </source>
</evidence>